<organism evidence="3 4">
    <name type="scientific">Tectimicrobiota bacterium</name>
    <dbReference type="NCBI Taxonomy" id="2528274"/>
    <lineage>
        <taxon>Bacteria</taxon>
        <taxon>Pseudomonadati</taxon>
        <taxon>Nitrospinota/Tectimicrobiota group</taxon>
        <taxon>Candidatus Tectimicrobiota</taxon>
    </lineage>
</organism>
<feature type="domain" description="Nudix hydrolase" evidence="2">
    <location>
        <begin position="33"/>
        <end position="160"/>
    </location>
</feature>
<accession>A0A932CMV6</accession>
<dbReference type="InterPro" id="IPR000086">
    <property type="entry name" value="NUDIX_hydrolase_dom"/>
</dbReference>
<comment type="caution">
    <text evidence="3">The sequence shown here is derived from an EMBL/GenBank/DDBJ whole genome shotgun (WGS) entry which is preliminary data.</text>
</comment>
<dbReference type="Pfam" id="PF14803">
    <property type="entry name" value="Zn_ribbon_Nudix"/>
    <property type="match status" value="1"/>
</dbReference>
<keyword evidence="1 3" id="KW-0378">Hydrolase</keyword>
<name>A0A932CMV6_UNCTE</name>
<dbReference type="InterPro" id="IPR020084">
    <property type="entry name" value="NUDIX_hydrolase_CS"/>
</dbReference>
<dbReference type="Proteomes" id="UP000769766">
    <property type="component" value="Unassembled WGS sequence"/>
</dbReference>
<dbReference type="GO" id="GO:0016787">
    <property type="term" value="F:hydrolase activity"/>
    <property type="evidence" value="ECO:0007669"/>
    <property type="project" value="UniProtKB-KW"/>
</dbReference>
<reference evidence="3" key="1">
    <citation type="submission" date="2020-07" db="EMBL/GenBank/DDBJ databases">
        <title>Huge and variable diversity of episymbiotic CPR bacteria and DPANN archaea in groundwater ecosystems.</title>
        <authorList>
            <person name="He C.Y."/>
            <person name="Keren R."/>
            <person name="Whittaker M."/>
            <person name="Farag I.F."/>
            <person name="Doudna J."/>
            <person name="Cate J.H.D."/>
            <person name="Banfield J.F."/>
        </authorList>
    </citation>
    <scope>NUCLEOTIDE SEQUENCE</scope>
    <source>
        <strain evidence="3">NC_groundwater_672_Ag_B-0.1um_62_36</strain>
    </source>
</reference>
<dbReference type="PANTHER" id="PTHR43222">
    <property type="entry name" value="NUDIX HYDROLASE 23"/>
    <property type="match status" value="1"/>
</dbReference>
<dbReference type="PROSITE" id="PS00893">
    <property type="entry name" value="NUDIX_BOX"/>
    <property type="match status" value="1"/>
</dbReference>
<dbReference type="PANTHER" id="PTHR43222:SF2">
    <property type="entry name" value="NUDIX HYDROLASE 23, CHLOROPLASTIC"/>
    <property type="match status" value="1"/>
</dbReference>
<evidence type="ECO:0000256" key="1">
    <source>
        <dbReference type="ARBA" id="ARBA00022801"/>
    </source>
</evidence>
<proteinExistence type="predicted"/>
<dbReference type="CDD" id="cd04673">
    <property type="entry name" value="NUDIX_ADPRase"/>
    <property type="match status" value="1"/>
</dbReference>
<dbReference type="Gene3D" id="3.90.79.10">
    <property type="entry name" value="Nucleoside Triphosphate Pyrophosphohydrolase"/>
    <property type="match status" value="1"/>
</dbReference>
<gene>
    <name evidence="3" type="ORF">HYY20_03200</name>
</gene>
<evidence type="ECO:0000313" key="3">
    <source>
        <dbReference type="EMBL" id="MBI2875871.1"/>
    </source>
</evidence>
<dbReference type="Gene3D" id="2.20.70.10">
    <property type="match status" value="1"/>
</dbReference>
<sequence>MFRFCPQCGRELVLKEMGDRQRPCCPACGFIFYRNPIVGVAVILLQEDQILLVRRARGSYRGSWCIPCGYVEWEEEIRQAARRELKEETGLEVEVGPVYAVHSNFHNPQSHTVGIWFRGTIVGGELSPGDDVDHAAFFSLRELPGNLAFPTDRLVLEQLKWDLLSPPP</sequence>
<dbReference type="InterPro" id="IPR029401">
    <property type="entry name" value="Nudix_N"/>
</dbReference>
<dbReference type="SUPFAM" id="SSF55811">
    <property type="entry name" value="Nudix"/>
    <property type="match status" value="1"/>
</dbReference>
<dbReference type="Pfam" id="PF00293">
    <property type="entry name" value="NUDIX"/>
    <property type="match status" value="1"/>
</dbReference>
<protein>
    <submittedName>
        <fullName evidence="3">NUDIX hydrolase</fullName>
    </submittedName>
</protein>
<evidence type="ECO:0000259" key="2">
    <source>
        <dbReference type="PROSITE" id="PS51462"/>
    </source>
</evidence>
<dbReference type="EMBL" id="JACPRF010000098">
    <property type="protein sequence ID" value="MBI2875871.1"/>
    <property type="molecule type" value="Genomic_DNA"/>
</dbReference>
<dbReference type="PROSITE" id="PS51462">
    <property type="entry name" value="NUDIX"/>
    <property type="match status" value="1"/>
</dbReference>
<dbReference type="InterPro" id="IPR015797">
    <property type="entry name" value="NUDIX_hydrolase-like_dom_sf"/>
</dbReference>
<evidence type="ECO:0000313" key="4">
    <source>
        <dbReference type="Proteomes" id="UP000769766"/>
    </source>
</evidence>
<dbReference type="AlphaFoldDB" id="A0A932CMV6"/>